<dbReference type="PANTHER" id="PTHR11014:SF63">
    <property type="entry name" value="METALLOPEPTIDASE, PUTATIVE (AFU_ORTHOLOGUE AFUA_6G09600)-RELATED"/>
    <property type="match status" value="1"/>
</dbReference>
<dbReference type="Gene3D" id="3.30.70.360">
    <property type="match status" value="1"/>
</dbReference>
<dbReference type="EMBL" id="AUZY01010067">
    <property type="protein sequence ID" value="EQD39967.1"/>
    <property type="molecule type" value="Genomic_DNA"/>
</dbReference>
<dbReference type="GO" id="GO:0016787">
    <property type="term" value="F:hydrolase activity"/>
    <property type="evidence" value="ECO:0007669"/>
    <property type="project" value="UniProtKB-KW"/>
</dbReference>
<dbReference type="FunFam" id="3.30.70.360:FF:000001">
    <property type="entry name" value="N-acetyldiaminopimelate deacetylase"/>
    <property type="match status" value="1"/>
</dbReference>
<evidence type="ECO:0000259" key="2">
    <source>
        <dbReference type="Pfam" id="PF07687"/>
    </source>
</evidence>
<dbReference type="SUPFAM" id="SSF55031">
    <property type="entry name" value="Bacterial exopeptidase dimerisation domain"/>
    <property type="match status" value="1"/>
</dbReference>
<keyword evidence="1 3" id="KW-0378">Hydrolase</keyword>
<dbReference type="InterPro" id="IPR017439">
    <property type="entry name" value="Amidohydrolase"/>
</dbReference>
<comment type="caution">
    <text evidence="3">The sequence shown here is derived from an EMBL/GenBank/DDBJ whole genome shotgun (WGS) entry which is preliminary data.</text>
</comment>
<dbReference type="PANTHER" id="PTHR11014">
    <property type="entry name" value="PEPTIDASE M20 FAMILY MEMBER"/>
    <property type="match status" value="1"/>
</dbReference>
<protein>
    <submittedName>
        <fullName evidence="3">Peptidase M20D, amidohydrolase</fullName>
    </submittedName>
</protein>
<evidence type="ECO:0000256" key="1">
    <source>
        <dbReference type="ARBA" id="ARBA00022801"/>
    </source>
</evidence>
<feature type="domain" description="Peptidase M20 dimerisation" evidence="2">
    <location>
        <begin position="191"/>
        <end position="283"/>
    </location>
</feature>
<name>T0Z756_9ZZZZ</name>
<dbReference type="NCBIfam" id="TIGR01891">
    <property type="entry name" value="amidohydrolases"/>
    <property type="match status" value="1"/>
</dbReference>
<dbReference type="InterPro" id="IPR002933">
    <property type="entry name" value="Peptidase_M20"/>
</dbReference>
<evidence type="ECO:0000313" key="3">
    <source>
        <dbReference type="EMBL" id="EQD39967.1"/>
    </source>
</evidence>
<dbReference type="InterPro" id="IPR011650">
    <property type="entry name" value="Peptidase_M20_dimer"/>
</dbReference>
<dbReference type="SUPFAM" id="SSF53187">
    <property type="entry name" value="Zn-dependent exopeptidases"/>
    <property type="match status" value="1"/>
</dbReference>
<gene>
    <name evidence="3" type="ORF">B1B_15144</name>
</gene>
<dbReference type="AlphaFoldDB" id="T0Z756"/>
<reference evidence="3" key="1">
    <citation type="submission" date="2013-08" db="EMBL/GenBank/DDBJ databases">
        <authorList>
            <person name="Mendez C."/>
            <person name="Richter M."/>
            <person name="Ferrer M."/>
            <person name="Sanchez J."/>
        </authorList>
    </citation>
    <scope>NUCLEOTIDE SEQUENCE</scope>
</reference>
<dbReference type="Pfam" id="PF01546">
    <property type="entry name" value="Peptidase_M20"/>
    <property type="match status" value="1"/>
</dbReference>
<dbReference type="PIRSF" id="PIRSF005962">
    <property type="entry name" value="Pept_M20D_amidohydro"/>
    <property type="match status" value="1"/>
</dbReference>
<reference evidence="3" key="2">
    <citation type="journal article" date="2014" name="ISME J.">
        <title>Microbial stratification in low pH oxic and suboxic macroscopic growths along an acid mine drainage.</title>
        <authorList>
            <person name="Mendez-Garcia C."/>
            <person name="Mesa V."/>
            <person name="Sprenger R.R."/>
            <person name="Richter M."/>
            <person name="Diez M.S."/>
            <person name="Solano J."/>
            <person name="Bargiela R."/>
            <person name="Golyshina O.V."/>
            <person name="Manteca A."/>
            <person name="Ramos J.L."/>
            <person name="Gallego J.R."/>
            <person name="Llorente I."/>
            <person name="Martins Dos Santos V.A."/>
            <person name="Jensen O.N."/>
            <person name="Pelaez A.I."/>
            <person name="Sanchez J."/>
            <person name="Ferrer M."/>
        </authorList>
    </citation>
    <scope>NUCLEOTIDE SEQUENCE</scope>
</reference>
<dbReference type="Gene3D" id="3.40.630.10">
    <property type="entry name" value="Zn peptidases"/>
    <property type="match status" value="1"/>
</dbReference>
<accession>T0Z756</accession>
<dbReference type="InterPro" id="IPR036264">
    <property type="entry name" value="Bact_exopeptidase_dim_dom"/>
</dbReference>
<organism evidence="3">
    <name type="scientific">mine drainage metagenome</name>
    <dbReference type="NCBI Taxonomy" id="410659"/>
    <lineage>
        <taxon>unclassified sequences</taxon>
        <taxon>metagenomes</taxon>
        <taxon>ecological metagenomes</taxon>
    </lineage>
</organism>
<sequence length="396" mass="41981">MSPRSGPWLAKARTLLPTLVRWRSEFHRHPELSNHESATQAHLAEILKGVGFEPEIPTEFTGVAVREATVGKGPVVALRADMDALPVTEATGSPGASRIPGVMHACGHDVHMAALLGAALLLREELPRRRFRLIFQPAEEEGTIGGAGPWIARGILRAPRVRAIVGAHVDPSLPAGSVGLRAGPMMAAADRFRIRIHGRAGHAGYPQGGLDAVVSAAEIVTGLQTLVSRKREPIDPAVVTVGTIRGGSRHNILAGEAELTGTIRTVRPETRDALEGELRQRVSGIVRSSGLRASIEYHRGYPALINPPDPTERVRRALRAELGPENVRELPGPVMGAEDFARYLDEAPGCFFFVGAGRPGMPESLHSPTFLPPDETLCVATAALAAAAAALGSGVP</sequence>
<proteinExistence type="predicted"/>
<dbReference type="Pfam" id="PF07687">
    <property type="entry name" value="M20_dimer"/>
    <property type="match status" value="1"/>
</dbReference>
<dbReference type="CDD" id="cd03886">
    <property type="entry name" value="M20_Acy1"/>
    <property type="match status" value="1"/>
</dbReference>